<dbReference type="PANTHER" id="PTHR43540:SF15">
    <property type="entry name" value="BLR5631 PROTEIN"/>
    <property type="match status" value="1"/>
</dbReference>
<dbReference type="EMBL" id="JACBZY010000001">
    <property type="protein sequence ID" value="NYH00208.1"/>
    <property type="molecule type" value="Genomic_DNA"/>
</dbReference>
<dbReference type="PANTHER" id="PTHR43540">
    <property type="entry name" value="PEROXYUREIDOACRYLATE/UREIDOACRYLATE AMIDOHYDROLASE-RELATED"/>
    <property type="match status" value="1"/>
</dbReference>
<dbReference type="InterPro" id="IPR050272">
    <property type="entry name" value="Isochorismatase-like_hydrls"/>
</dbReference>
<dbReference type="SUPFAM" id="SSF52499">
    <property type="entry name" value="Isochorismatase-like hydrolases"/>
    <property type="match status" value="1"/>
</dbReference>
<evidence type="ECO:0000313" key="3">
    <source>
        <dbReference type="EMBL" id="NYH00208.1"/>
    </source>
</evidence>
<comment type="caution">
    <text evidence="3">The sequence shown here is derived from an EMBL/GenBank/DDBJ whole genome shotgun (WGS) entry which is preliminary data.</text>
</comment>
<protein>
    <submittedName>
        <fullName evidence="3">Nicotinamidase-related amidase</fullName>
    </submittedName>
</protein>
<dbReference type="Proteomes" id="UP000553888">
    <property type="component" value="Unassembled WGS sequence"/>
</dbReference>
<dbReference type="Gene3D" id="3.40.50.850">
    <property type="entry name" value="Isochorismatase-like"/>
    <property type="match status" value="1"/>
</dbReference>
<dbReference type="Pfam" id="PF00857">
    <property type="entry name" value="Isochorismatase"/>
    <property type="match status" value="1"/>
</dbReference>
<dbReference type="GO" id="GO:0016787">
    <property type="term" value="F:hydrolase activity"/>
    <property type="evidence" value="ECO:0007669"/>
    <property type="project" value="UniProtKB-KW"/>
</dbReference>
<name>A0A852YJS3_9MICO</name>
<organism evidence="3 4">
    <name type="scientific">Schumannella luteola</name>
    <dbReference type="NCBI Taxonomy" id="472059"/>
    <lineage>
        <taxon>Bacteria</taxon>
        <taxon>Bacillati</taxon>
        <taxon>Actinomycetota</taxon>
        <taxon>Actinomycetes</taxon>
        <taxon>Micrococcales</taxon>
        <taxon>Microbacteriaceae</taxon>
        <taxon>Schumannella</taxon>
    </lineage>
</organism>
<dbReference type="InterPro" id="IPR036380">
    <property type="entry name" value="Isochorismatase-like_sf"/>
</dbReference>
<dbReference type="InterPro" id="IPR000868">
    <property type="entry name" value="Isochorismatase-like_dom"/>
</dbReference>
<reference evidence="3 4" key="1">
    <citation type="submission" date="2020-07" db="EMBL/GenBank/DDBJ databases">
        <title>Sequencing the genomes of 1000 actinobacteria strains.</title>
        <authorList>
            <person name="Klenk H.-P."/>
        </authorList>
    </citation>
    <scope>NUCLEOTIDE SEQUENCE [LARGE SCALE GENOMIC DNA]</scope>
    <source>
        <strain evidence="3 4">DSM 23141</strain>
    </source>
</reference>
<dbReference type="RefSeq" id="WP_179568881.1">
    <property type="nucleotide sequence ID" value="NZ_JACBZY010000001.1"/>
</dbReference>
<keyword evidence="4" id="KW-1185">Reference proteome</keyword>
<accession>A0A852YJS3</accession>
<keyword evidence="1" id="KW-0378">Hydrolase</keyword>
<evidence type="ECO:0000313" key="4">
    <source>
        <dbReference type="Proteomes" id="UP000553888"/>
    </source>
</evidence>
<proteinExistence type="predicted"/>
<evidence type="ECO:0000256" key="1">
    <source>
        <dbReference type="ARBA" id="ARBA00022801"/>
    </source>
</evidence>
<dbReference type="AlphaFoldDB" id="A0A852YJS3"/>
<gene>
    <name evidence="3" type="ORF">BJ979_002833</name>
</gene>
<evidence type="ECO:0000259" key="2">
    <source>
        <dbReference type="Pfam" id="PF00857"/>
    </source>
</evidence>
<sequence length="180" mass="18110">MTLLIIDAQRDYFTGGAYPLVGVEAAGHVIAAALADARRRGERIVHVQHLEQDAEAGFLVAGTDGAEIHPVAAPLAGETVVTKALPNAFAGTSLAAELGSATADPLTIAGFMTSMCVDASTRAALDLGFDVSVVADGCAAPDLEYGGTAVDGRTVHTAFLAALRDAGARVVPLAEVAAAG</sequence>
<feature type="domain" description="Isochorismatase-like" evidence="2">
    <location>
        <begin position="3"/>
        <end position="170"/>
    </location>
</feature>